<evidence type="ECO:0000256" key="4">
    <source>
        <dbReference type="ARBA" id="ARBA00022833"/>
    </source>
</evidence>
<organism evidence="6 7">
    <name type="scientific">Paenibacillus taihuensis</name>
    <dbReference type="NCBI Taxonomy" id="1156355"/>
    <lineage>
        <taxon>Bacteria</taxon>
        <taxon>Bacillati</taxon>
        <taxon>Bacillota</taxon>
        <taxon>Bacilli</taxon>
        <taxon>Bacillales</taxon>
        <taxon>Paenibacillaceae</taxon>
        <taxon>Paenibacillus</taxon>
    </lineage>
</organism>
<gene>
    <name evidence="6" type="ORF">A8990_12673</name>
</gene>
<dbReference type="EMBL" id="QTTN01000026">
    <property type="protein sequence ID" value="REE78599.1"/>
    <property type="molecule type" value="Genomic_DNA"/>
</dbReference>
<accession>A0A3D9RHN4</accession>
<evidence type="ECO:0000313" key="6">
    <source>
        <dbReference type="EMBL" id="REE78599.1"/>
    </source>
</evidence>
<dbReference type="PANTHER" id="PTHR35005">
    <property type="entry name" value="3-DEHYDRO-SCYLLO-INOSOSE HYDROLASE"/>
    <property type="match status" value="1"/>
</dbReference>
<keyword evidence="2" id="KW-0479">Metal-binding</keyword>
<dbReference type="GO" id="GO:0009231">
    <property type="term" value="P:riboflavin biosynthetic process"/>
    <property type="evidence" value="ECO:0007669"/>
    <property type="project" value="TreeGrafter"/>
</dbReference>
<reference evidence="6 7" key="1">
    <citation type="submission" date="2018-08" db="EMBL/GenBank/DDBJ databases">
        <title>Genomic Encyclopedia of Type Strains, Phase III (KMG-III): the genomes of soil and plant-associated and newly described type strains.</title>
        <authorList>
            <person name="Whitman W."/>
        </authorList>
    </citation>
    <scope>NUCLEOTIDE SEQUENCE [LARGE SCALE GENOMIC DNA]</scope>
    <source>
        <strain evidence="6 7">CGMCC 1.10966</strain>
    </source>
</reference>
<evidence type="ECO:0000256" key="3">
    <source>
        <dbReference type="ARBA" id="ARBA00022801"/>
    </source>
</evidence>
<dbReference type="Gene3D" id="3.40.50.10310">
    <property type="entry name" value="Creatininase"/>
    <property type="match status" value="1"/>
</dbReference>
<protein>
    <submittedName>
        <fullName evidence="6">Creatinine amidohydrolase</fullName>
    </submittedName>
</protein>
<comment type="cofactor">
    <cofactor evidence="1">
        <name>Zn(2+)</name>
        <dbReference type="ChEBI" id="CHEBI:29105"/>
    </cofactor>
</comment>
<name>A0A3D9RHN4_9BACL</name>
<comment type="caution">
    <text evidence="6">The sequence shown here is derived from an EMBL/GenBank/DDBJ whole genome shotgun (WGS) entry which is preliminary data.</text>
</comment>
<evidence type="ECO:0000256" key="5">
    <source>
        <dbReference type="ARBA" id="ARBA00024029"/>
    </source>
</evidence>
<dbReference type="GO" id="GO:0016811">
    <property type="term" value="F:hydrolase activity, acting on carbon-nitrogen (but not peptide) bonds, in linear amides"/>
    <property type="evidence" value="ECO:0007669"/>
    <property type="project" value="TreeGrafter"/>
</dbReference>
<evidence type="ECO:0000313" key="7">
    <source>
        <dbReference type="Proteomes" id="UP000256304"/>
    </source>
</evidence>
<dbReference type="AlphaFoldDB" id="A0A3D9RHN4"/>
<comment type="similarity">
    <text evidence="5">Belongs to the creatininase superfamily.</text>
</comment>
<evidence type="ECO:0000256" key="2">
    <source>
        <dbReference type="ARBA" id="ARBA00022723"/>
    </source>
</evidence>
<dbReference type="InterPro" id="IPR003785">
    <property type="entry name" value="Creatininase/forma_Hydrolase"/>
</dbReference>
<dbReference type="Pfam" id="PF02633">
    <property type="entry name" value="Creatininase"/>
    <property type="match status" value="1"/>
</dbReference>
<dbReference type="SUPFAM" id="SSF102215">
    <property type="entry name" value="Creatininase"/>
    <property type="match status" value="1"/>
</dbReference>
<dbReference type="Proteomes" id="UP000256304">
    <property type="component" value="Unassembled WGS sequence"/>
</dbReference>
<sequence length="270" mass="29902">MKKHYDAARVKREVPLEPIPAEVRAQYLRPGELLAIQEQFPVAYQPLGTLEWHGRHNPLGVDSLKAERLCLEAARRTGGVVMPAIHFAADAHWDAGFGIGYGMDATAGYALPGSFYSIDTKLFAALLENACRNYLSRGFRLVVLISGHNPSIQQNVIDEVCYRLGREDGMEPVVFSMDYTLMEPDDPLRASDHAAAIETSMMLHLHGDRVNMATNDGHEREHLGVGGERPYSAATAAEGELRLQRQVDGLVRFAGGRYARMLSFDDSYEG</sequence>
<keyword evidence="3 6" id="KW-0378">Hydrolase</keyword>
<dbReference type="InterPro" id="IPR024087">
    <property type="entry name" value="Creatininase-like_sf"/>
</dbReference>
<evidence type="ECO:0000256" key="1">
    <source>
        <dbReference type="ARBA" id="ARBA00001947"/>
    </source>
</evidence>
<keyword evidence="7" id="KW-1185">Reference proteome</keyword>
<dbReference type="RefSeq" id="WP_181909688.1">
    <property type="nucleotide sequence ID" value="NZ_QTTN01000026.1"/>
</dbReference>
<dbReference type="GO" id="GO:0046872">
    <property type="term" value="F:metal ion binding"/>
    <property type="evidence" value="ECO:0007669"/>
    <property type="project" value="UniProtKB-KW"/>
</dbReference>
<proteinExistence type="inferred from homology"/>
<dbReference type="PANTHER" id="PTHR35005:SF1">
    <property type="entry name" value="2-AMINO-5-FORMYLAMINO-6-RIBOSYLAMINOPYRIMIDIN-4(3H)-ONE 5'-MONOPHOSPHATE DEFORMYLASE"/>
    <property type="match status" value="1"/>
</dbReference>
<keyword evidence="4" id="KW-0862">Zinc</keyword>